<dbReference type="OrthoDB" id="517968at2"/>
<comment type="cofactor">
    <cofactor evidence="1">
        <name>FAD</name>
        <dbReference type="ChEBI" id="CHEBI:57692"/>
    </cofactor>
</comment>
<keyword evidence="7" id="KW-0443">Lipid metabolism</keyword>
<evidence type="ECO:0000256" key="14">
    <source>
        <dbReference type="ARBA" id="ARBA00049744"/>
    </source>
</evidence>
<dbReference type="Gene3D" id="3.50.50.60">
    <property type="entry name" value="FAD/NAD(P)-binding domain"/>
    <property type="match status" value="3"/>
</dbReference>
<dbReference type="PANTHER" id="PTHR47470:SF1">
    <property type="entry name" value="FAD-DEPENDENT OXIDOREDUCTASE 2 FAD BINDING DOMAIN-CONTAINING PROTEIN"/>
    <property type="match status" value="1"/>
</dbReference>
<evidence type="ECO:0000256" key="11">
    <source>
        <dbReference type="ARBA" id="ARBA00038856"/>
    </source>
</evidence>
<sequence length="576" mass="62462">MRSQLTSNIDVAGAGTDYDVIVVGSGFGGSVTALRLTEKGYRVAVLEAGQRFADEDFAKTSWDLRRYLWAPALGCYGVQRIHLLRDVMILAGAGVGGGSLNYANTLYRPLDAFYTDPQWAHITDWRAELAAHFDQASRMLGVVTNPLDTPHDEVMRKVAADMGVPDSYHPTPVGVYFGKPGEQAADPYFGGAGPARTGCTECGSCMTGCRVGAKNTLMKNYLYLAEQHGAKIVPMTTVTGLRERPDGTLRVDIRRTGGRARHTLTARKVVLAAGTWGTQTLLHRMRDTGMLPRLSAALGRLTRTNSESIIGAARAHVDPERDFSRGVAITSSIHPDEHTHIEPVRFGKGSNAMGLLQTIATDGGLPIPRWRQAIRHVLQHPVRTLRLLSVRRWSERTVILLVMQSLDNSLTTYTRRGLFGRRRYTSRQGHGEPNPSYIPAGQVANELAAQHIDGIAGGTWSELANIPLTAHYIGGCPIALDPEDGVIDPYHRVHGYPNLSIVDGSAISANLGVNPSLAITAQAERAMSLWPNNGATDPRPEQAAGYLRLAPVPPRWPAVPESAPTALRPHNPATSD</sequence>
<dbReference type="RefSeq" id="WP_132878693.1">
    <property type="nucleotide sequence ID" value="NZ_SLXQ01000009.1"/>
</dbReference>
<evidence type="ECO:0000259" key="19">
    <source>
        <dbReference type="Pfam" id="PF05199"/>
    </source>
</evidence>
<feature type="region of interest" description="Disordered" evidence="16">
    <location>
        <begin position="557"/>
        <end position="576"/>
    </location>
</feature>
<dbReference type="EC" id="1.1.3.6" evidence="13"/>
<dbReference type="InterPro" id="IPR007867">
    <property type="entry name" value="GMC_OxRtase_C"/>
</dbReference>
<feature type="domain" description="Glucose-methanol-choline oxidoreductase C-terminal" evidence="19">
    <location>
        <begin position="469"/>
        <end position="522"/>
    </location>
</feature>
<feature type="domain" description="Glucose-methanol-choline oxidoreductase N-terminal" evidence="17">
    <location>
        <begin position="197"/>
        <end position="284"/>
    </location>
</feature>
<keyword evidence="9" id="KW-0753">Steroid metabolism</keyword>
<dbReference type="EC" id="5.3.3.1" evidence="11"/>
<evidence type="ECO:0000256" key="8">
    <source>
        <dbReference type="ARBA" id="ARBA00023166"/>
    </source>
</evidence>
<evidence type="ECO:0000256" key="5">
    <source>
        <dbReference type="ARBA" id="ARBA00022827"/>
    </source>
</evidence>
<dbReference type="InterPro" id="IPR003953">
    <property type="entry name" value="FAD-dep_OxRdtase_2_FAD-bd"/>
</dbReference>
<evidence type="ECO:0000256" key="6">
    <source>
        <dbReference type="ARBA" id="ARBA00023002"/>
    </source>
</evidence>
<evidence type="ECO:0000256" key="1">
    <source>
        <dbReference type="ARBA" id="ARBA00001974"/>
    </source>
</evidence>
<gene>
    <name evidence="20" type="ORF">EV191_109236</name>
</gene>
<keyword evidence="3" id="KW-0153">Cholesterol metabolism</keyword>
<evidence type="ECO:0000256" key="3">
    <source>
        <dbReference type="ARBA" id="ARBA00022548"/>
    </source>
</evidence>
<dbReference type="GO" id="GO:0004769">
    <property type="term" value="F:steroid Delta-isomerase activity"/>
    <property type="evidence" value="ECO:0007669"/>
    <property type="project" value="UniProtKB-EC"/>
</dbReference>
<keyword evidence="6" id="KW-0560">Oxidoreductase</keyword>
<dbReference type="GO" id="GO:0016995">
    <property type="term" value="F:cholesterol oxidase activity"/>
    <property type="evidence" value="ECO:0007669"/>
    <property type="project" value="UniProtKB-EC"/>
</dbReference>
<protein>
    <recommendedName>
        <fullName evidence="14">Cholesterol oxidase</fullName>
        <ecNumber evidence="13">1.1.3.6</ecNumber>
        <ecNumber evidence="11">5.3.3.1</ecNumber>
    </recommendedName>
    <alternativeName>
        <fullName evidence="15">Cholesterol isomerase</fullName>
    </alternativeName>
</protein>
<evidence type="ECO:0000313" key="20">
    <source>
        <dbReference type="EMBL" id="TCP49414.1"/>
    </source>
</evidence>
<evidence type="ECO:0000256" key="9">
    <source>
        <dbReference type="ARBA" id="ARBA00023221"/>
    </source>
</evidence>
<dbReference type="InterPro" id="IPR052542">
    <property type="entry name" value="Cholesterol_Oxidase"/>
</dbReference>
<keyword evidence="5" id="KW-0274">FAD</keyword>
<evidence type="ECO:0000256" key="7">
    <source>
        <dbReference type="ARBA" id="ARBA00023098"/>
    </source>
</evidence>
<dbReference type="PANTHER" id="PTHR47470">
    <property type="entry name" value="CHOLESTEROL OXIDASE"/>
    <property type="match status" value="1"/>
</dbReference>
<evidence type="ECO:0000256" key="4">
    <source>
        <dbReference type="ARBA" id="ARBA00022630"/>
    </source>
</evidence>
<proteinExistence type="inferred from homology"/>
<evidence type="ECO:0000313" key="21">
    <source>
        <dbReference type="Proteomes" id="UP000294911"/>
    </source>
</evidence>
<comment type="caution">
    <text evidence="20">The sequence shown here is derived from an EMBL/GenBank/DDBJ whole genome shotgun (WGS) entry which is preliminary data.</text>
</comment>
<evidence type="ECO:0000259" key="18">
    <source>
        <dbReference type="Pfam" id="PF00890"/>
    </source>
</evidence>
<keyword evidence="4" id="KW-0285">Flavoprotein</keyword>
<dbReference type="InterPro" id="IPR000172">
    <property type="entry name" value="GMC_OxRdtase_N"/>
</dbReference>
<dbReference type="EMBL" id="SLXQ01000009">
    <property type="protein sequence ID" value="TCP49414.1"/>
    <property type="molecule type" value="Genomic_DNA"/>
</dbReference>
<comment type="similarity">
    <text evidence="2">Belongs to the GMC oxidoreductase family.</text>
</comment>
<dbReference type="Pfam" id="PF00732">
    <property type="entry name" value="GMC_oxred_N"/>
    <property type="match status" value="1"/>
</dbReference>
<evidence type="ECO:0000256" key="12">
    <source>
        <dbReference type="ARBA" id="ARBA00049645"/>
    </source>
</evidence>
<dbReference type="AlphaFoldDB" id="A0A4R2QKV1"/>
<keyword evidence="8" id="KW-1207">Sterol metabolism</keyword>
<keyword evidence="21" id="KW-1185">Reference proteome</keyword>
<dbReference type="Pfam" id="PF00890">
    <property type="entry name" value="FAD_binding_2"/>
    <property type="match status" value="1"/>
</dbReference>
<evidence type="ECO:0000256" key="15">
    <source>
        <dbReference type="ARBA" id="ARBA00049778"/>
    </source>
</evidence>
<evidence type="ECO:0000256" key="10">
    <source>
        <dbReference type="ARBA" id="ARBA00023235"/>
    </source>
</evidence>
<evidence type="ECO:0000259" key="17">
    <source>
        <dbReference type="Pfam" id="PF00732"/>
    </source>
</evidence>
<organism evidence="20 21">
    <name type="scientific">Tamaricihabitans halophyticus</name>
    <dbReference type="NCBI Taxonomy" id="1262583"/>
    <lineage>
        <taxon>Bacteria</taxon>
        <taxon>Bacillati</taxon>
        <taxon>Actinomycetota</taxon>
        <taxon>Actinomycetes</taxon>
        <taxon>Pseudonocardiales</taxon>
        <taxon>Pseudonocardiaceae</taxon>
        <taxon>Tamaricihabitans</taxon>
    </lineage>
</organism>
<dbReference type="Proteomes" id="UP000294911">
    <property type="component" value="Unassembled WGS sequence"/>
</dbReference>
<evidence type="ECO:0000256" key="13">
    <source>
        <dbReference type="ARBA" id="ARBA00049723"/>
    </source>
</evidence>
<dbReference type="PRINTS" id="PR00411">
    <property type="entry name" value="PNDRDTASEI"/>
</dbReference>
<dbReference type="GO" id="GO:0008203">
    <property type="term" value="P:cholesterol metabolic process"/>
    <property type="evidence" value="ECO:0007669"/>
    <property type="project" value="UniProtKB-KW"/>
</dbReference>
<evidence type="ECO:0000256" key="2">
    <source>
        <dbReference type="ARBA" id="ARBA00010790"/>
    </source>
</evidence>
<dbReference type="InterPro" id="IPR036188">
    <property type="entry name" value="FAD/NAD-bd_sf"/>
</dbReference>
<dbReference type="SUPFAM" id="SSF51905">
    <property type="entry name" value="FAD/NAD(P)-binding domain"/>
    <property type="match status" value="1"/>
</dbReference>
<accession>A0A4R2QKV1</accession>
<name>A0A4R2QKV1_9PSEU</name>
<dbReference type="Pfam" id="PF05199">
    <property type="entry name" value="GMC_oxred_C"/>
    <property type="match status" value="1"/>
</dbReference>
<reference evidence="20 21" key="1">
    <citation type="submission" date="2019-03" db="EMBL/GenBank/DDBJ databases">
        <title>Genomic Encyclopedia of Type Strains, Phase IV (KMG-IV): sequencing the most valuable type-strain genomes for metagenomic binning, comparative biology and taxonomic classification.</title>
        <authorList>
            <person name="Goeker M."/>
        </authorList>
    </citation>
    <scope>NUCLEOTIDE SEQUENCE [LARGE SCALE GENOMIC DNA]</scope>
    <source>
        <strain evidence="20 21">DSM 45765</strain>
    </source>
</reference>
<feature type="domain" description="FAD-dependent oxidoreductase 2 FAD-binding" evidence="18">
    <location>
        <begin position="19"/>
        <end position="52"/>
    </location>
</feature>
<comment type="pathway">
    <text evidence="12">Steroid metabolism; cholesterol degradation.</text>
</comment>
<evidence type="ECO:0000256" key="16">
    <source>
        <dbReference type="SAM" id="MobiDB-lite"/>
    </source>
</evidence>
<keyword evidence="10" id="KW-0413">Isomerase</keyword>